<dbReference type="Proteomes" id="UP000594261">
    <property type="component" value="Chromosome 7"/>
</dbReference>
<dbReference type="InterPro" id="IPR036052">
    <property type="entry name" value="TrpB-like_PALP_sf"/>
</dbReference>
<dbReference type="EnsemblPlants" id="QL07p016620:mrna">
    <property type="protein sequence ID" value="QL07p016620:mrna"/>
    <property type="gene ID" value="QL07p016620"/>
</dbReference>
<protein>
    <recommendedName>
        <fullName evidence="3">Reverse transcriptase domain-containing protein</fullName>
    </recommendedName>
</protein>
<evidence type="ECO:0000313" key="2">
    <source>
        <dbReference type="Proteomes" id="UP000594261"/>
    </source>
</evidence>
<reference evidence="1" key="2">
    <citation type="submission" date="2021-01" db="UniProtKB">
        <authorList>
            <consortium name="EnsemblPlants"/>
        </authorList>
    </citation>
    <scope>IDENTIFICATION</scope>
</reference>
<dbReference type="EMBL" id="LRBV02000007">
    <property type="status" value="NOT_ANNOTATED_CDS"/>
    <property type="molecule type" value="Genomic_DNA"/>
</dbReference>
<keyword evidence="2" id="KW-1185">Reference proteome</keyword>
<name>A0A7N2R7J0_QUELO</name>
<dbReference type="PANTHER" id="PTHR33116:SF78">
    <property type="entry name" value="OS12G0587133 PROTEIN"/>
    <property type="match status" value="1"/>
</dbReference>
<dbReference type="PANTHER" id="PTHR33116">
    <property type="entry name" value="REVERSE TRANSCRIPTASE ZINC-BINDING DOMAIN-CONTAINING PROTEIN-RELATED-RELATED"/>
    <property type="match status" value="1"/>
</dbReference>
<dbReference type="SUPFAM" id="SSF53686">
    <property type="entry name" value="Tryptophan synthase beta subunit-like PLP-dependent enzymes"/>
    <property type="match status" value="1"/>
</dbReference>
<evidence type="ECO:0008006" key="3">
    <source>
        <dbReference type="Google" id="ProtNLM"/>
    </source>
</evidence>
<dbReference type="Gramene" id="QL07p016620:mrna">
    <property type="protein sequence ID" value="QL07p016620:mrna"/>
    <property type="gene ID" value="QL07p016620"/>
</dbReference>
<dbReference type="Gene3D" id="3.40.50.1100">
    <property type="match status" value="2"/>
</dbReference>
<accession>A0A7N2R7J0</accession>
<dbReference type="InParanoid" id="A0A7N2R7J0"/>
<proteinExistence type="predicted"/>
<reference evidence="1 2" key="1">
    <citation type="journal article" date="2016" name="G3 (Bethesda)">
        <title>First Draft Assembly and Annotation of the Genome of a California Endemic Oak Quercus lobata Nee (Fagaceae).</title>
        <authorList>
            <person name="Sork V.L."/>
            <person name="Fitz-Gibbon S.T."/>
            <person name="Puiu D."/>
            <person name="Crepeau M."/>
            <person name="Gugger P.F."/>
            <person name="Sherman R."/>
            <person name="Stevens K."/>
            <person name="Langley C.H."/>
            <person name="Pellegrini M."/>
            <person name="Salzberg S.L."/>
        </authorList>
    </citation>
    <scope>NUCLEOTIDE SEQUENCE [LARGE SCALE GENOMIC DNA]</scope>
    <source>
        <strain evidence="1 2">cv. SW786</strain>
    </source>
</reference>
<dbReference type="AlphaFoldDB" id="A0A7N2R7J0"/>
<evidence type="ECO:0000313" key="1">
    <source>
        <dbReference type="EnsemblPlants" id="QL07p016620:mrna"/>
    </source>
</evidence>
<organism evidence="1 2">
    <name type="scientific">Quercus lobata</name>
    <name type="common">Valley oak</name>
    <dbReference type="NCBI Taxonomy" id="97700"/>
    <lineage>
        <taxon>Eukaryota</taxon>
        <taxon>Viridiplantae</taxon>
        <taxon>Streptophyta</taxon>
        <taxon>Embryophyta</taxon>
        <taxon>Tracheophyta</taxon>
        <taxon>Spermatophyta</taxon>
        <taxon>Magnoliopsida</taxon>
        <taxon>eudicotyledons</taxon>
        <taxon>Gunneridae</taxon>
        <taxon>Pentapetalae</taxon>
        <taxon>rosids</taxon>
        <taxon>fabids</taxon>
        <taxon>Fagales</taxon>
        <taxon>Fagaceae</taxon>
        <taxon>Quercus</taxon>
    </lineage>
</organism>
<sequence length="1203" mass="136035">MPKLEPAKVVMSGKLVAKIFLIVVGGGSVKSWSINVDINLGETIPVGNTLQHQRRTLSSPVITSSLRVQRRVDRWRLRQRSTVGFSMVLASMDLRWLRAQLTWWIHIHLWAFSWPIFFGACRLLDCGLPKLFVSLVEEEVLSDMGLGAEERISNCSQLITIVPPGLALSSEVHNGIEVMGLDSPLDISNWVKHRIPSFGKLVGLPVSCHKKLCIAYLQRLEKEMEDANPLRRKATVNQIVATSTYAKKRDLGLSEAEIHERNLVRSSFTGRDLMETKVENVMYQGGLEFDQIGGMERGWLERRFEKEEILSVVKDLEGDKASENGLWGEMVWMDSYLCLHNSVSMLVNGSPADFFGSSKGLHQGDPFSPMLFLVMMEVFSRMLKRMEGASLLPCFKIGGRRGGGECVSHLLFTGEVNNVHALAEILGHRVGSLPMTYLGMPLGASHKSLSIWNPILERIEWKLSRWKKLYLSKGDRPTLLKNFSLLWNGMGDRKSWDVRFIRGPNDWEVDVVDDFFQFLASKLPLADDGNRMSWQLTKNGDFNICLFYHKLRGSSSIVFPRKVVGVEPAERSVISGENPGYLPSILDVKLLDEVVKVTNVEAIEMARKLALEEGLLDEGFLERVSSWWESYHFQGTPSFALANKLKMLKLDLKRWNVEEFGNIGLRVQNLWKEFNALEVIEDDRVLSVGESKDKDRIRGELEKTTLLEEICWRQKSRTLYLREGDRNTKVFHRIANSHRRCNTIDRLMVDGELATDQGSIEGPFDEEEVFGVVHDFNGDKAPGLDDFTMAFFQSCWSLVKSDIMNVFHSFHALAVFEKSLNATFLALIPKKIDAVDVKDFRPISLVGGLYKIIAKVLANRMHRVVHGLISKFQNAFVKAIAAGQFSGFIVGNVIGSLMMVSHLLFADDTLVFCDADIVLVGDVPNLHELVEILGYRESALPLKYLSLPLRASFKDKTIWNHILEKMERRLAGKVAKRMEKLQRDFLWTGMGDEHKIHLVNWSKICRPVKDGGIGIRCLRRFNSALLAKWLWRYGLENDALWRRVIGAKDRPLKEAFPDLYIISRTRDASVSEVMCFVNGRVSWDIQFRRLVNDQESQSLDSFMVLIYSTKVRGVGSDNLCWKPASSRGFKVGISSGAAAAAAINLARRPENAGKLIAVSTFYYYLAVIKNMTNVVSLQHSVFIARSYVAAFNIIDLLTNKSAT</sequence>